<evidence type="ECO:0000256" key="4">
    <source>
        <dbReference type="SAM" id="MobiDB-lite"/>
    </source>
</evidence>
<dbReference type="InterPro" id="IPR009019">
    <property type="entry name" value="KH_sf_prok-type"/>
</dbReference>
<name>A0A2M7RND4_9BACT</name>
<evidence type="ECO:0000313" key="5">
    <source>
        <dbReference type="EMBL" id="PIZ00934.1"/>
    </source>
</evidence>
<keyword evidence="3" id="KW-0133">Cell shape</keyword>
<comment type="function">
    <text evidence="3">A probable RNA chaperone. Forms a complex with KhpB which binds to cellular RNA and controls its expression. Plays a role in peptidoglycan (PG) homeostasis and cell length regulation.</text>
</comment>
<dbReference type="GO" id="GO:0008360">
    <property type="term" value="P:regulation of cell shape"/>
    <property type="evidence" value="ECO:0007669"/>
    <property type="project" value="UniProtKB-KW"/>
</dbReference>
<dbReference type="AlphaFoldDB" id="A0A2M7RND4"/>
<accession>A0A2M7RND4</accession>
<keyword evidence="2 3" id="KW-0694">RNA-binding</keyword>
<evidence type="ECO:0000256" key="1">
    <source>
        <dbReference type="ARBA" id="ARBA00022490"/>
    </source>
</evidence>
<dbReference type="PANTHER" id="PTHR34654:SF1">
    <property type="entry name" value="RNA-BINDING PROTEIN KHPA"/>
    <property type="match status" value="1"/>
</dbReference>
<dbReference type="EMBL" id="PFMI01000030">
    <property type="protein sequence ID" value="PIZ00934.1"/>
    <property type="molecule type" value="Genomic_DNA"/>
</dbReference>
<dbReference type="Pfam" id="PF13083">
    <property type="entry name" value="KH_KhpA-B"/>
    <property type="match status" value="1"/>
</dbReference>
<reference evidence="6" key="1">
    <citation type="submission" date="2017-09" db="EMBL/GenBank/DDBJ databases">
        <title>Depth-based differentiation of microbial function through sediment-hosted aquifers and enrichment of novel symbionts in the deep terrestrial subsurface.</title>
        <authorList>
            <person name="Probst A.J."/>
            <person name="Ladd B."/>
            <person name="Jarett J.K."/>
            <person name="Geller-Mcgrath D.E."/>
            <person name="Sieber C.M.K."/>
            <person name="Emerson J.B."/>
            <person name="Anantharaman K."/>
            <person name="Thomas B.C."/>
            <person name="Malmstrom R."/>
            <person name="Stieglmeier M."/>
            <person name="Klingl A."/>
            <person name="Woyke T."/>
            <person name="Ryan C.M."/>
            <person name="Banfield J.F."/>
        </authorList>
    </citation>
    <scope>NUCLEOTIDE SEQUENCE [LARGE SCALE GENOMIC DNA]</scope>
</reference>
<comment type="caution">
    <text evidence="5">The sequence shown here is derived from an EMBL/GenBank/DDBJ whole genome shotgun (WGS) entry which is preliminary data.</text>
</comment>
<evidence type="ECO:0000313" key="6">
    <source>
        <dbReference type="Proteomes" id="UP000229371"/>
    </source>
</evidence>
<protein>
    <recommendedName>
        <fullName evidence="3">RNA-binding protein KhpA</fullName>
    </recommendedName>
    <alternativeName>
        <fullName evidence="3">KH-domain protein A</fullName>
    </alternativeName>
</protein>
<evidence type="ECO:0000256" key="3">
    <source>
        <dbReference type="HAMAP-Rule" id="MF_00088"/>
    </source>
</evidence>
<dbReference type="HAMAP" id="MF_00088">
    <property type="entry name" value="KhpA"/>
    <property type="match status" value="1"/>
</dbReference>
<gene>
    <name evidence="3" type="primary">khpA</name>
    <name evidence="5" type="ORF">COY61_01155</name>
</gene>
<dbReference type="GO" id="GO:0005737">
    <property type="term" value="C:cytoplasm"/>
    <property type="evidence" value="ECO:0007669"/>
    <property type="project" value="UniProtKB-SubCell"/>
</dbReference>
<dbReference type="GO" id="GO:0071555">
    <property type="term" value="P:cell wall organization"/>
    <property type="evidence" value="ECO:0007669"/>
    <property type="project" value="UniProtKB-KW"/>
</dbReference>
<sequence>MATTKDIDKEFLEYVIKALVDNPKDVKIERKLDEMGVLLTLQVHRDDMGQIIGKAGATAKAIRSLVRIIGLKNHARVNLKIEEPIGGSRFQEDKKDSEKKEDIESLDL</sequence>
<dbReference type="GO" id="GO:0009252">
    <property type="term" value="P:peptidoglycan biosynthetic process"/>
    <property type="evidence" value="ECO:0007669"/>
    <property type="project" value="UniProtKB-UniRule"/>
</dbReference>
<dbReference type="PANTHER" id="PTHR34654">
    <property type="entry name" value="UPF0109 PROTEIN SCO5592"/>
    <property type="match status" value="1"/>
</dbReference>
<dbReference type="InterPro" id="IPR015946">
    <property type="entry name" value="KH_dom-like_a/b"/>
</dbReference>
<keyword evidence="3" id="KW-0143">Chaperone</keyword>
<feature type="compositionally biased region" description="Basic and acidic residues" evidence="4">
    <location>
        <begin position="90"/>
        <end position="108"/>
    </location>
</feature>
<dbReference type="SUPFAM" id="SSF54814">
    <property type="entry name" value="Prokaryotic type KH domain (KH-domain type II)"/>
    <property type="match status" value="1"/>
</dbReference>
<dbReference type="Gene3D" id="3.30.300.20">
    <property type="match status" value="1"/>
</dbReference>
<organism evidence="5 6">
    <name type="scientific">bacterium (Candidatus Gribaldobacteria) CG_4_10_14_0_8_um_filter_33_9</name>
    <dbReference type="NCBI Taxonomy" id="2014266"/>
    <lineage>
        <taxon>Bacteria</taxon>
        <taxon>Candidatus Gribaldobacteria</taxon>
    </lineage>
</organism>
<proteinExistence type="inferred from homology"/>
<comment type="similarity">
    <text evidence="3">Belongs to the KhpA RNA-binding protein family.</text>
</comment>
<evidence type="ECO:0000256" key="2">
    <source>
        <dbReference type="ARBA" id="ARBA00022884"/>
    </source>
</evidence>
<comment type="subunit">
    <text evidence="3">Forms a complex with KhpB.</text>
</comment>
<feature type="region of interest" description="Disordered" evidence="4">
    <location>
        <begin position="88"/>
        <end position="108"/>
    </location>
</feature>
<dbReference type="InterPro" id="IPR020627">
    <property type="entry name" value="KhpA"/>
</dbReference>
<keyword evidence="3" id="KW-0961">Cell wall biogenesis/degradation</keyword>
<dbReference type="Proteomes" id="UP000229371">
    <property type="component" value="Unassembled WGS sequence"/>
</dbReference>
<comment type="subcellular location">
    <subcellularLocation>
        <location evidence="3">Cytoplasm</location>
    </subcellularLocation>
</comment>
<dbReference type="GO" id="GO:0003723">
    <property type="term" value="F:RNA binding"/>
    <property type="evidence" value="ECO:0007669"/>
    <property type="project" value="UniProtKB-UniRule"/>
</dbReference>
<keyword evidence="1 3" id="KW-0963">Cytoplasm</keyword>
<dbReference type="CDD" id="cd22533">
    <property type="entry name" value="KH-II_YlqC-like"/>
    <property type="match status" value="1"/>
</dbReference>